<keyword evidence="7" id="KW-0732">Signal</keyword>
<feature type="signal peptide" evidence="7">
    <location>
        <begin position="1"/>
        <end position="20"/>
    </location>
</feature>
<keyword evidence="4 5" id="KW-0413">Isomerase</keyword>
<accession>A0ABP7GBI1</accession>
<dbReference type="PROSITE" id="PS50059">
    <property type="entry name" value="FKBP_PPIASE"/>
    <property type="match status" value="1"/>
</dbReference>
<dbReference type="GO" id="GO:0016853">
    <property type="term" value="F:isomerase activity"/>
    <property type="evidence" value="ECO:0007669"/>
    <property type="project" value="UniProtKB-KW"/>
</dbReference>
<organism evidence="9 10">
    <name type="scientific">Microbacterium kribbense</name>
    <dbReference type="NCBI Taxonomy" id="433645"/>
    <lineage>
        <taxon>Bacteria</taxon>
        <taxon>Bacillati</taxon>
        <taxon>Actinomycetota</taxon>
        <taxon>Actinomycetes</taxon>
        <taxon>Micrococcales</taxon>
        <taxon>Microbacteriaceae</taxon>
        <taxon>Microbacterium</taxon>
    </lineage>
</organism>
<dbReference type="PROSITE" id="PS51257">
    <property type="entry name" value="PROKAR_LIPOPROTEIN"/>
    <property type="match status" value="1"/>
</dbReference>
<evidence type="ECO:0000256" key="5">
    <source>
        <dbReference type="PROSITE-ProRule" id="PRU00277"/>
    </source>
</evidence>
<comment type="similarity">
    <text evidence="2 6">Belongs to the FKBP-type PPIase family.</text>
</comment>
<dbReference type="Gene3D" id="3.10.50.40">
    <property type="match status" value="1"/>
</dbReference>
<keyword evidence="10" id="KW-1185">Reference proteome</keyword>
<dbReference type="Pfam" id="PF00254">
    <property type="entry name" value="FKBP_C"/>
    <property type="match status" value="1"/>
</dbReference>
<keyword evidence="3 5" id="KW-0697">Rotamase</keyword>
<dbReference type="SUPFAM" id="SSF54534">
    <property type="entry name" value="FKBP-like"/>
    <property type="match status" value="1"/>
</dbReference>
<evidence type="ECO:0000256" key="7">
    <source>
        <dbReference type="SAM" id="SignalP"/>
    </source>
</evidence>
<evidence type="ECO:0000313" key="10">
    <source>
        <dbReference type="Proteomes" id="UP001500540"/>
    </source>
</evidence>
<reference evidence="10" key="1">
    <citation type="journal article" date="2019" name="Int. J. Syst. Evol. Microbiol.">
        <title>The Global Catalogue of Microorganisms (GCM) 10K type strain sequencing project: providing services to taxonomists for standard genome sequencing and annotation.</title>
        <authorList>
            <consortium name="The Broad Institute Genomics Platform"/>
            <consortium name="The Broad Institute Genome Sequencing Center for Infectious Disease"/>
            <person name="Wu L."/>
            <person name="Ma J."/>
        </authorList>
    </citation>
    <scope>NUCLEOTIDE SEQUENCE [LARGE SCALE GENOMIC DNA]</scope>
    <source>
        <strain evidence="10">JCM 16950</strain>
    </source>
</reference>
<dbReference type="EMBL" id="BAABAF010000003">
    <property type="protein sequence ID" value="GAA3759615.1"/>
    <property type="molecule type" value="Genomic_DNA"/>
</dbReference>
<evidence type="ECO:0000256" key="1">
    <source>
        <dbReference type="ARBA" id="ARBA00000971"/>
    </source>
</evidence>
<dbReference type="InterPro" id="IPR046357">
    <property type="entry name" value="PPIase_dom_sf"/>
</dbReference>
<evidence type="ECO:0000313" key="9">
    <source>
        <dbReference type="EMBL" id="GAA3759615.1"/>
    </source>
</evidence>
<dbReference type="PANTHER" id="PTHR43811">
    <property type="entry name" value="FKBP-TYPE PEPTIDYL-PROLYL CIS-TRANS ISOMERASE FKPA"/>
    <property type="match status" value="1"/>
</dbReference>
<name>A0ABP7GBI1_9MICO</name>
<evidence type="ECO:0000256" key="6">
    <source>
        <dbReference type="RuleBase" id="RU003915"/>
    </source>
</evidence>
<protein>
    <recommendedName>
        <fullName evidence="6">Peptidyl-prolyl cis-trans isomerase</fullName>
        <ecNumber evidence="6">5.2.1.8</ecNumber>
    </recommendedName>
</protein>
<comment type="caution">
    <text evidence="9">The sequence shown here is derived from an EMBL/GenBank/DDBJ whole genome shotgun (WGS) entry which is preliminary data.</text>
</comment>
<dbReference type="InterPro" id="IPR001179">
    <property type="entry name" value="PPIase_FKBP_dom"/>
</dbReference>
<dbReference type="PANTHER" id="PTHR43811:SF19">
    <property type="entry name" value="39 KDA FK506-BINDING NUCLEAR PROTEIN"/>
    <property type="match status" value="1"/>
</dbReference>
<gene>
    <name evidence="9" type="ORF">GCM10022240_10250</name>
</gene>
<evidence type="ECO:0000256" key="4">
    <source>
        <dbReference type="ARBA" id="ARBA00023235"/>
    </source>
</evidence>
<comment type="catalytic activity">
    <reaction evidence="1 5 6">
        <text>[protein]-peptidylproline (omega=180) = [protein]-peptidylproline (omega=0)</text>
        <dbReference type="Rhea" id="RHEA:16237"/>
        <dbReference type="Rhea" id="RHEA-COMP:10747"/>
        <dbReference type="Rhea" id="RHEA-COMP:10748"/>
        <dbReference type="ChEBI" id="CHEBI:83833"/>
        <dbReference type="ChEBI" id="CHEBI:83834"/>
        <dbReference type="EC" id="5.2.1.8"/>
    </reaction>
</comment>
<evidence type="ECO:0000256" key="2">
    <source>
        <dbReference type="ARBA" id="ARBA00006577"/>
    </source>
</evidence>
<dbReference type="RefSeq" id="WP_344781231.1">
    <property type="nucleotide sequence ID" value="NZ_BAABAF010000003.1"/>
</dbReference>
<dbReference type="EC" id="5.2.1.8" evidence="6"/>
<evidence type="ECO:0000259" key="8">
    <source>
        <dbReference type="PROSITE" id="PS50059"/>
    </source>
</evidence>
<feature type="domain" description="PPIase FKBP-type" evidence="8">
    <location>
        <begin position="225"/>
        <end position="312"/>
    </location>
</feature>
<evidence type="ECO:0000256" key="3">
    <source>
        <dbReference type="ARBA" id="ARBA00023110"/>
    </source>
</evidence>
<sequence length="317" mass="31736">MRTRSIIALSVAALATLALAGCSSSAAAPTASPTSTAAAVNLCTAKVASGPVSDAVKVTGDVGAEAKISFTKPLAVSKLQSTVVKDGPGAKLKAGDLVQFALTEFNAKTGAKNGAIGQQDGSLLPQPISPDSILGQVLGCATVGTRVVATIPGDENNDASVDVVDVVKVIPNAAWGTDVAPTAGMPTVTLAADGTPKVTLPKTAMPTAFEKETLKKGDGATIAKGDSVLVQYYGVSWNSGKVFDKSWGAQPFGFQVGSGVVAGFSDAVTGATVGSQVLAVLPPSAAYGAGEINDKDLKGQTLVFVIDILGVQHAQTK</sequence>
<feature type="chain" id="PRO_5047084222" description="Peptidyl-prolyl cis-trans isomerase" evidence="7">
    <location>
        <begin position="21"/>
        <end position="317"/>
    </location>
</feature>
<proteinExistence type="inferred from homology"/>
<dbReference type="Proteomes" id="UP001500540">
    <property type="component" value="Unassembled WGS sequence"/>
</dbReference>